<name>A0A7K0D2F7_9NOCA</name>
<feature type="compositionally biased region" description="Low complexity" evidence="1">
    <location>
        <begin position="415"/>
        <end position="452"/>
    </location>
</feature>
<dbReference type="PANTHER" id="PTHR30163:SF8">
    <property type="entry name" value="LYTIC MUREIN TRANSGLYCOSYLASE"/>
    <property type="match status" value="1"/>
</dbReference>
<evidence type="ECO:0000259" key="3">
    <source>
        <dbReference type="Pfam" id="PF13406"/>
    </source>
</evidence>
<feature type="region of interest" description="Disordered" evidence="1">
    <location>
        <begin position="351"/>
        <end position="489"/>
    </location>
</feature>
<feature type="signal peptide" evidence="2">
    <location>
        <begin position="1"/>
        <end position="26"/>
    </location>
</feature>
<dbReference type="Gene3D" id="1.10.530.10">
    <property type="match status" value="1"/>
</dbReference>
<feature type="compositionally biased region" description="Low complexity" evidence="1">
    <location>
        <begin position="305"/>
        <end position="315"/>
    </location>
</feature>
<dbReference type="CDD" id="cd13399">
    <property type="entry name" value="Slt35-like"/>
    <property type="match status" value="1"/>
</dbReference>
<gene>
    <name evidence="4" type="ORF">NRB20_29830</name>
</gene>
<dbReference type="AlphaFoldDB" id="A0A7K0D2F7"/>
<feature type="chain" id="PRO_5029658241" description="Transglycosylase SLT domain-containing protein" evidence="2">
    <location>
        <begin position="27"/>
        <end position="489"/>
    </location>
</feature>
<dbReference type="SUPFAM" id="SSF53955">
    <property type="entry name" value="Lysozyme-like"/>
    <property type="match status" value="1"/>
</dbReference>
<feature type="compositionally biased region" description="Polar residues" evidence="1">
    <location>
        <begin position="293"/>
        <end position="304"/>
    </location>
</feature>
<dbReference type="PANTHER" id="PTHR30163">
    <property type="entry name" value="MEMBRANE-BOUND LYTIC MUREIN TRANSGLYCOSYLASE B"/>
    <property type="match status" value="1"/>
</dbReference>
<dbReference type="Proteomes" id="UP000438448">
    <property type="component" value="Unassembled WGS sequence"/>
</dbReference>
<reference evidence="4 5" key="1">
    <citation type="submission" date="2019-10" db="EMBL/GenBank/DDBJ databases">
        <title>Nocardia macrotermitis sp. nov. and Nocardia aurantia sp. nov., isolated from the gut of fungus growing-termite Macrotermes natalensis.</title>
        <authorList>
            <person name="Benndorf R."/>
            <person name="Schwitalla J."/>
            <person name="Martin K."/>
            <person name="De Beer W."/>
            <person name="Kaster A.-K."/>
            <person name="Vollmers J."/>
            <person name="Poulsen M."/>
            <person name="Beemelmanns C."/>
        </authorList>
    </citation>
    <scope>NUCLEOTIDE SEQUENCE [LARGE SCALE GENOMIC DNA]</scope>
    <source>
        <strain evidence="4 5">RB20</strain>
    </source>
</reference>
<dbReference type="InterPro" id="IPR043426">
    <property type="entry name" value="MltB-like"/>
</dbReference>
<evidence type="ECO:0000256" key="1">
    <source>
        <dbReference type="SAM" id="MobiDB-lite"/>
    </source>
</evidence>
<dbReference type="InterPro" id="IPR031304">
    <property type="entry name" value="SLT_2"/>
</dbReference>
<organism evidence="4 5">
    <name type="scientific">Nocardia macrotermitis</name>
    <dbReference type="NCBI Taxonomy" id="2585198"/>
    <lineage>
        <taxon>Bacteria</taxon>
        <taxon>Bacillati</taxon>
        <taxon>Actinomycetota</taxon>
        <taxon>Actinomycetes</taxon>
        <taxon>Mycobacteriales</taxon>
        <taxon>Nocardiaceae</taxon>
        <taxon>Nocardia</taxon>
    </lineage>
</organism>
<proteinExistence type="predicted"/>
<comment type="caution">
    <text evidence="4">The sequence shown here is derived from an EMBL/GenBank/DDBJ whole genome shotgun (WGS) entry which is preliminary data.</text>
</comment>
<dbReference type="Pfam" id="PF13406">
    <property type="entry name" value="SLT_2"/>
    <property type="match status" value="1"/>
</dbReference>
<feature type="domain" description="Transglycosylase SLT" evidence="3">
    <location>
        <begin position="179"/>
        <end position="230"/>
    </location>
</feature>
<evidence type="ECO:0000256" key="2">
    <source>
        <dbReference type="SAM" id="SignalP"/>
    </source>
</evidence>
<keyword evidence="5" id="KW-1185">Reference proteome</keyword>
<sequence>MPMRISGPVTVSALVAAGLVASSSAAQTVAHPGSQSTAEPQLAAATDPANPIAALNDESAGLVPAAPEPARKLRAMSSPTDGLPLFGGTMPLRDISLPGGGGIFGIPEIVLAAYRNSELALASSEPGCGLNWSLLAGIGKIESNHAGNGRTDANGTTVGVIYGPALDGTLPGNEVMKASDGGYVRAIGPMQFLPGTWSQYAADGRGNGRPDPNNVFDAALAAGKYLCSGGLNLRDPQQQLRAVLRYNNSMAYASEVLSWANAYRTGGVPTQVTISPDLIPPGTMPEGAGAQMTAANSKVTTTPGPATQAPVTANTPPTPTPTEVMINVPGLPPIPCGIFCPAPQQVKPCDPAATPIPAQHPDPNNPLAGFLKWAPGALAGQANPATPAKPGDPAVGTPVDPKDPNAKQLPASCTQPQPQAQAQPQAAPAKPDVHQAPAPAPAIKPQQPAEPAKTPEPGPAAPQAATVAPPPPSITLPFGIVIPLPPAPR</sequence>
<dbReference type="EMBL" id="WEGK01000005">
    <property type="protein sequence ID" value="MQY19888.1"/>
    <property type="molecule type" value="Genomic_DNA"/>
</dbReference>
<dbReference type="GO" id="GO:0008933">
    <property type="term" value="F:peptidoglycan lytic transglycosylase activity"/>
    <property type="evidence" value="ECO:0007669"/>
    <property type="project" value="TreeGrafter"/>
</dbReference>
<evidence type="ECO:0000313" key="5">
    <source>
        <dbReference type="Proteomes" id="UP000438448"/>
    </source>
</evidence>
<evidence type="ECO:0000313" key="4">
    <source>
        <dbReference type="EMBL" id="MQY19888.1"/>
    </source>
</evidence>
<dbReference type="GO" id="GO:0009253">
    <property type="term" value="P:peptidoglycan catabolic process"/>
    <property type="evidence" value="ECO:0007669"/>
    <property type="project" value="TreeGrafter"/>
</dbReference>
<accession>A0A7K0D2F7</accession>
<dbReference type="PRINTS" id="PR01217">
    <property type="entry name" value="PRICHEXTENSN"/>
</dbReference>
<protein>
    <recommendedName>
        <fullName evidence="3">Transglycosylase SLT domain-containing protein</fullName>
    </recommendedName>
</protein>
<dbReference type="InterPro" id="IPR023346">
    <property type="entry name" value="Lysozyme-like_dom_sf"/>
</dbReference>
<feature type="region of interest" description="Disordered" evidence="1">
    <location>
        <begin position="289"/>
        <end position="318"/>
    </location>
</feature>
<keyword evidence="2" id="KW-0732">Signal</keyword>